<dbReference type="PANTHER" id="PTHR35340">
    <property type="entry name" value="PQQ ENZYME REPEAT PROTEIN-RELATED"/>
    <property type="match status" value="1"/>
</dbReference>
<dbReference type="GeneID" id="71761403"/>
<dbReference type="PANTHER" id="PTHR35340:SF5">
    <property type="entry name" value="ASST-DOMAIN-CONTAINING PROTEIN"/>
    <property type="match status" value="1"/>
</dbReference>
<accession>A0AAV3SJR8</accession>
<keyword evidence="4" id="KW-1185">Reference proteome</keyword>
<dbReference type="SUPFAM" id="SSF101898">
    <property type="entry name" value="NHL repeat"/>
    <property type="match status" value="1"/>
</dbReference>
<protein>
    <recommendedName>
        <fullName evidence="6">Arylsulfotransferase (ASST)</fullName>
    </recommendedName>
</protein>
<proteinExistence type="predicted"/>
<keyword evidence="1" id="KW-0472">Membrane</keyword>
<evidence type="ECO:0000313" key="2">
    <source>
        <dbReference type="EMBL" id="GAA0468048.1"/>
    </source>
</evidence>
<dbReference type="Gene3D" id="2.120.10.30">
    <property type="entry name" value="TolB, C-terminal domain"/>
    <property type="match status" value="1"/>
</dbReference>
<dbReference type="AlphaFoldDB" id="A0AAV3SJR8"/>
<evidence type="ECO:0000313" key="5">
    <source>
        <dbReference type="Proteomes" id="UP001500962"/>
    </source>
</evidence>
<dbReference type="RefSeq" id="WP_244704834.1">
    <property type="nucleotide sequence ID" value="NZ_BAAADN010000041.1"/>
</dbReference>
<dbReference type="KEGG" id="hdo:MUK72_06105"/>
<dbReference type="Proteomes" id="UP000830542">
    <property type="component" value="Chromosome"/>
</dbReference>
<keyword evidence="1" id="KW-1133">Transmembrane helix</keyword>
<dbReference type="Proteomes" id="UP001500962">
    <property type="component" value="Unassembled WGS sequence"/>
</dbReference>
<feature type="transmembrane region" description="Helical" evidence="1">
    <location>
        <begin position="412"/>
        <end position="432"/>
    </location>
</feature>
<dbReference type="EMBL" id="BAAADN010000041">
    <property type="protein sequence ID" value="GAA0468048.1"/>
    <property type="molecule type" value="Genomic_DNA"/>
</dbReference>
<dbReference type="InterPro" id="IPR053143">
    <property type="entry name" value="Arylsulfate_ST"/>
</dbReference>
<evidence type="ECO:0000313" key="3">
    <source>
        <dbReference type="EMBL" id="UOO96276.1"/>
    </source>
</evidence>
<name>A0AAV3SJR8_HALDO</name>
<dbReference type="EMBL" id="CP095005">
    <property type="protein sequence ID" value="UOO96276.1"/>
    <property type="molecule type" value="Genomic_DNA"/>
</dbReference>
<organism evidence="2 5">
    <name type="scientific">Halococcus dombrowskii</name>
    <dbReference type="NCBI Taxonomy" id="179637"/>
    <lineage>
        <taxon>Archaea</taxon>
        <taxon>Methanobacteriati</taxon>
        <taxon>Methanobacteriota</taxon>
        <taxon>Stenosarchaea group</taxon>
        <taxon>Halobacteria</taxon>
        <taxon>Halobacteriales</taxon>
        <taxon>Halococcaceae</taxon>
        <taxon>Halococcus</taxon>
    </lineage>
</organism>
<dbReference type="InterPro" id="IPR011042">
    <property type="entry name" value="6-blade_b-propeller_TolB-like"/>
</dbReference>
<keyword evidence="1" id="KW-0812">Transmembrane</keyword>
<evidence type="ECO:0008006" key="6">
    <source>
        <dbReference type="Google" id="ProtNLM"/>
    </source>
</evidence>
<sequence length="437" mass="47716">MRSPSRQRLGALLVVLAVIVVVGPLAVSAATTPTASAADNDSTRGATLVGMQSEGAVTQYDANGDEVWTERGENVDYFDVTKLDNGTVLAGFIVEGEQSCGEYEAPCSRTGYRLIEPQPEPHVVNEWSFPVATKLNSEVHDANILSSGEVIMTDMDAERVFTIAPNGTTTWQWNASNFYDAPPDATQTDWLHINDVDPIGGDRYMVSVRNANQLLVIERGEGVVDVINEDTERGNDQNCKANNGLADYSNDSGGDVRCGDPEILNHQHNPQYLGPDAILVADSENDRVVELHEQNGSWEVTWGVDSSNGVRFDWPRDADRLPNGNTLITDSRNNRVVEVTPEGETVWNTDTGIWPYEAERLPYNEILNDDQLPRMNGTGDTPTTSGESLPLLGQAHAGLSYVVSLPVWFQPWHIGALALGVIFALVGGVLVWSGRRR</sequence>
<reference evidence="3" key="2">
    <citation type="submission" date="2022-04" db="EMBL/GenBank/DDBJ databases">
        <title>Sequencing and genomic assembly of Halococcus dombrowskii.</title>
        <authorList>
            <person name="Lim S.W."/>
            <person name="MacLea K.S."/>
        </authorList>
    </citation>
    <scope>NUCLEOTIDE SEQUENCE</scope>
    <source>
        <strain evidence="3">H4</strain>
    </source>
</reference>
<evidence type="ECO:0000313" key="4">
    <source>
        <dbReference type="Proteomes" id="UP000830542"/>
    </source>
</evidence>
<gene>
    <name evidence="2" type="ORF">GCM10008985_26320</name>
    <name evidence="3" type="ORF">MUK72_06105</name>
</gene>
<reference evidence="2" key="1">
    <citation type="journal article" date="2014" name="Int. J. Syst. Evol. Microbiol.">
        <title>Complete genome sequence of Corynebacterium casei LMG S-19264T (=DSM 44701T), isolated from a smear-ripened cheese.</title>
        <authorList>
            <consortium name="US DOE Joint Genome Institute (JGI-PGF)"/>
            <person name="Walter F."/>
            <person name="Albersmeier A."/>
            <person name="Kalinowski J."/>
            <person name="Ruckert C."/>
        </authorList>
    </citation>
    <scope>NUCLEOTIDE SEQUENCE</scope>
    <source>
        <strain evidence="2">JCM 12289</strain>
    </source>
</reference>
<reference evidence="2" key="3">
    <citation type="submission" date="2023-12" db="EMBL/GenBank/DDBJ databases">
        <authorList>
            <person name="Sun Q."/>
            <person name="Inoue M."/>
        </authorList>
    </citation>
    <scope>NUCLEOTIDE SEQUENCE</scope>
    <source>
        <strain evidence="2">JCM 12289</strain>
    </source>
</reference>
<evidence type="ECO:0000256" key="1">
    <source>
        <dbReference type="SAM" id="Phobius"/>
    </source>
</evidence>